<organism evidence="1 2">
    <name type="scientific">Botrytis hyacinthi</name>
    <dbReference type="NCBI Taxonomy" id="278943"/>
    <lineage>
        <taxon>Eukaryota</taxon>
        <taxon>Fungi</taxon>
        <taxon>Dikarya</taxon>
        <taxon>Ascomycota</taxon>
        <taxon>Pezizomycotina</taxon>
        <taxon>Leotiomycetes</taxon>
        <taxon>Helotiales</taxon>
        <taxon>Sclerotiniaceae</taxon>
        <taxon>Botrytis</taxon>
    </lineage>
</organism>
<evidence type="ECO:0000313" key="1">
    <source>
        <dbReference type="EMBL" id="TGO35642.1"/>
    </source>
</evidence>
<reference evidence="1 2" key="1">
    <citation type="submission" date="2017-12" db="EMBL/GenBank/DDBJ databases">
        <title>Comparative genomics of Botrytis spp.</title>
        <authorList>
            <person name="Valero-Jimenez C.A."/>
            <person name="Tapia P."/>
            <person name="Veloso J."/>
            <person name="Silva-Moreno E."/>
            <person name="Staats M."/>
            <person name="Valdes J.H."/>
            <person name="Van Kan J.A.L."/>
        </authorList>
    </citation>
    <scope>NUCLEOTIDE SEQUENCE [LARGE SCALE GENOMIC DNA]</scope>
    <source>
        <strain evidence="1 2">Bh0001</strain>
    </source>
</reference>
<gene>
    <name evidence="1" type="ORF">BHYA_0151g00160</name>
</gene>
<keyword evidence="2" id="KW-1185">Reference proteome</keyword>
<proteinExistence type="predicted"/>
<name>A0A4Z1GJF7_9HELO</name>
<dbReference type="Proteomes" id="UP000297814">
    <property type="component" value="Unassembled WGS sequence"/>
</dbReference>
<dbReference type="EMBL" id="PQXK01000151">
    <property type="protein sequence ID" value="TGO35642.1"/>
    <property type="molecule type" value="Genomic_DNA"/>
</dbReference>
<protein>
    <submittedName>
        <fullName evidence="1">Uncharacterized protein</fullName>
    </submittedName>
</protein>
<accession>A0A4Z1GJF7</accession>
<sequence>MSLVFGLKGSHPSIVFTLEREKVEREREREMTRDRDASCLERWDSVISRDLAVEIVEGFPPDEPHLLLNKLVKVFILTFRSSITTVLSIIPSPNFHRFKMSLPAFERDVELDDWMASVPSTSELKRNTVENFMDSVGK</sequence>
<dbReference type="AlphaFoldDB" id="A0A4Z1GJF7"/>
<evidence type="ECO:0000313" key="2">
    <source>
        <dbReference type="Proteomes" id="UP000297814"/>
    </source>
</evidence>
<comment type="caution">
    <text evidence="1">The sequence shown here is derived from an EMBL/GenBank/DDBJ whole genome shotgun (WGS) entry which is preliminary data.</text>
</comment>